<comment type="similarity">
    <text evidence="1">Belongs to the glycosyl hydrolase 73 family.</text>
</comment>
<evidence type="ECO:0000259" key="2">
    <source>
        <dbReference type="PROSITE" id="PS50911"/>
    </source>
</evidence>
<dbReference type="InterPro" id="IPR009148">
    <property type="entry name" value="PcsB-like"/>
</dbReference>
<feature type="domain" description="Peptidase C51" evidence="2">
    <location>
        <begin position="124"/>
        <end position="254"/>
    </location>
</feature>
<dbReference type="SUPFAM" id="SSF53955">
    <property type="entry name" value="Lysozyme-like"/>
    <property type="match status" value="1"/>
</dbReference>
<accession>A0A5P8M5M3</accession>
<reference evidence="3 4" key="1">
    <citation type="submission" date="2019-10" db="EMBL/GenBank/DDBJ databases">
        <title>The completed genome of Lactobacillus harbinensis M1.</title>
        <authorList>
            <person name="Zheng Y."/>
        </authorList>
    </citation>
    <scope>NUCLEOTIDE SEQUENCE [LARGE SCALE GENOMIC DNA]</scope>
    <source>
        <strain evidence="3 4">M1</strain>
    </source>
</reference>
<protein>
    <submittedName>
        <fullName evidence="3">CHAP domain-containing protein</fullName>
    </submittedName>
</protein>
<dbReference type="Proteomes" id="UP000326779">
    <property type="component" value="Chromosome"/>
</dbReference>
<dbReference type="GO" id="GO:0004040">
    <property type="term" value="F:amidase activity"/>
    <property type="evidence" value="ECO:0007669"/>
    <property type="project" value="InterPro"/>
</dbReference>
<evidence type="ECO:0000313" key="4">
    <source>
        <dbReference type="Proteomes" id="UP000326779"/>
    </source>
</evidence>
<dbReference type="Pfam" id="PF01832">
    <property type="entry name" value="Glucosaminidase"/>
    <property type="match status" value="1"/>
</dbReference>
<sequence length="256" mass="27017">MKGQEQVVIEIAKKYGFSPALMAAIIGAESGWGTSAAIRNKNNPSGQMVGSEILAFPSLKAGIEATGKTLNALVVGQGLSTVETLGSHYAPVGAANDPTNMNVNWVPTVKKLMTEFGWSEKSSGGKAGDNKVGNITLKGSAPTYPIGQCTWWAKARSGWAGDWWGNGEDWGNSAKAQGFRVDHVPAKDALVSFAGGQLVGNWRADSQYGHVAYVEAYDAKNKTITISQGGTGFTQQPGPNLQTLGNVNAFTYIHPK</sequence>
<evidence type="ECO:0000313" key="3">
    <source>
        <dbReference type="EMBL" id="QFR23637.1"/>
    </source>
</evidence>
<gene>
    <name evidence="3" type="ORF">D1010_09575</name>
</gene>
<name>A0A5P8M5M3_9LACO</name>
<dbReference type="InterPro" id="IPR007921">
    <property type="entry name" value="CHAP_dom"/>
</dbReference>
<dbReference type="RefSeq" id="WP_152260839.1">
    <property type="nucleotide sequence ID" value="NZ_CP045143.1"/>
</dbReference>
<dbReference type="InterPro" id="IPR002901">
    <property type="entry name" value="MGlyc_endo_b_GlcNAc-like_dom"/>
</dbReference>
<dbReference type="EMBL" id="CP045143">
    <property type="protein sequence ID" value="QFR23637.1"/>
    <property type="molecule type" value="Genomic_DNA"/>
</dbReference>
<evidence type="ECO:0000256" key="1">
    <source>
        <dbReference type="ARBA" id="ARBA00010266"/>
    </source>
</evidence>
<dbReference type="Gene3D" id="3.90.1720.10">
    <property type="entry name" value="endopeptidase domain like (from Nostoc punctiforme)"/>
    <property type="match status" value="1"/>
</dbReference>
<dbReference type="InterPro" id="IPR038765">
    <property type="entry name" value="Papain-like_cys_pep_sf"/>
</dbReference>
<dbReference type="PRINTS" id="PR01852">
    <property type="entry name" value="SIBAPROTEIN"/>
</dbReference>
<dbReference type="Pfam" id="PF05257">
    <property type="entry name" value="CHAP"/>
    <property type="match status" value="1"/>
</dbReference>
<dbReference type="InterPro" id="IPR023346">
    <property type="entry name" value="Lysozyme-like_dom_sf"/>
</dbReference>
<dbReference type="Gene3D" id="1.10.530.10">
    <property type="match status" value="1"/>
</dbReference>
<organism evidence="3 4">
    <name type="scientific">Schleiferilactobacillus harbinensis</name>
    <dbReference type="NCBI Taxonomy" id="304207"/>
    <lineage>
        <taxon>Bacteria</taxon>
        <taxon>Bacillati</taxon>
        <taxon>Bacillota</taxon>
        <taxon>Bacilli</taxon>
        <taxon>Lactobacillales</taxon>
        <taxon>Lactobacillaceae</taxon>
        <taxon>Schleiferilactobacillus</taxon>
    </lineage>
</organism>
<dbReference type="SUPFAM" id="SSF54001">
    <property type="entry name" value="Cysteine proteinases"/>
    <property type="match status" value="1"/>
</dbReference>
<dbReference type="KEGG" id="lhb:D1010_09575"/>
<dbReference type="AlphaFoldDB" id="A0A5P8M5M3"/>
<proteinExistence type="inferred from homology"/>
<dbReference type="PROSITE" id="PS50911">
    <property type="entry name" value="CHAP"/>
    <property type="match status" value="1"/>
</dbReference>